<evidence type="ECO:0000313" key="3">
    <source>
        <dbReference type="Proteomes" id="UP000755585"/>
    </source>
</evidence>
<sequence>MMLLTKPGTGTPTPGLTSFGDAAVAVAFYTLAPAVSHVVRIRRR</sequence>
<protein>
    <submittedName>
        <fullName evidence="2">Uncharacterized protein</fullName>
    </submittedName>
</protein>
<keyword evidence="1" id="KW-0812">Transmembrane</keyword>
<feature type="transmembrane region" description="Helical" evidence="1">
    <location>
        <begin position="20"/>
        <end position="39"/>
    </location>
</feature>
<comment type="caution">
    <text evidence="2">The sequence shown here is derived from an EMBL/GenBank/DDBJ whole genome shotgun (WGS) entry which is preliminary data.</text>
</comment>
<gene>
    <name evidence="2" type="ORF">JOF29_001348</name>
</gene>
<name>A0ABS4UF77_9ACTN</name>
<keyword evidence="1" id="KW-0472">Membrane</keyword>
<reference evidence="2 3" key="1">
    <citation type="submission" date="2021-03" db="EMBL/GenBank/DDBJ databases">
        <title>Sequencing the genomes of 1000 actinobacteria strains.</title>
        <authorList>
            <person name="Klenk H.-P."/>
        </authorList>
    </citation>
    <scope>NUCLEOTIDE SEQUENCE [LARGE SCALE GENOMIC DNA]</scope>
    <source>
        <strain evidence="2 3">DSM 18824</strain>
    </source>
</reference>
<keyword evidence="1" id="KW-1133">Transmembrane helix</keyword>
<dbReference type="RefSeq" id="WP_281067215.1">
    <property type="nucleotide sequence ID" value="NZ_BAAAVU010000011.1"/>
</dbReference>
<accession>A0ABS4UF77</accession>
<keyword evidence="3" id="KW-1185">Reference proteome</keyword>
<evidence type="ECO:0000256" key="1">
    <source>
        <dbReference type="SAM" id="Phobius"/>
    </source>
</evidence>
<dbReference type="EMBL" id="JAGINT010000001">
    <property type="protein sequence ID" value="MBP2350265.1"/>
    <property type="molecule type" value="Genomic_DNA"/>
</dbReference>
<proteinExistence type="predicted"/>
<dbReference type="Proteomes" id="UP000755585">
    <property type="component" value="Unassembled WGS sequence"/>
</dbReference>
<evidence type="ECO:0000313" key="2">
    <source>
        <dbReference type="EMBL" id="MBP2350265.1"/>
    </source>
</evidence>
<organism evidence="2 3">
    <name type="scientific">Kribbella aluminosa</name>
    <dbReference type="NCBI Taxonomy" id="416017"/>
    <lineage>
        <taxon>Bacteria</taxon>
        <taxon>Bacillati</taxon>
        <taxon>Actinomycetota</taxon>
        <taxon>Actinomycetes</taxon>
        <taxon>Propionibacteriales</taxon>
        <taxon>Kribbellaceae</taxon>
        <taxon>Kribbella</taxon>
    </lineage>
</organism>